<evidence type="ECO:0000313" key="3">
    <source>
        <dbReference type="Proteomes" id="UP000038040"/>
    </source>
</evidence>
<dbReference type="Proteomes" id="UP000274756">
    <property type="component" value="Unassembled WGS sequence"/>
</dbReference>
<proteinExistence type="predicted"/>
<evidence type="ECO:0000313" key="4">
    <source>
        <dbReference type="Proteomes" id="UP000274756"/>
    </source>
</evidence>
<sequence>MRFMMAQKDSFEDTGENNRFIASNSPSNRSVQNIDEDNFFSLFQNELFDSFIPPKPARFTNTAAQHYLDCATRLEKFIKRSNIISKALNYHYNQDFGFRIFIDENISERSINDEMDWREMSQEEIKVARKICSLSALEPTKVELYNIMSYPTCSLNWFQSKQRCDSEFCHYKIYDVQDDIPSKSNYQSQLINSRKKILCIRPLFLYDYLLANKLLCLFFYKYIFHFTTLSNLKKFALWNVMESVVDDSADALASGDNFLHGEQSDSINLELSVKDINDCGEEYEGRFDLLMNVFKTCENFREIEEFYGKKIGECVRHSSPDQWANDPREKRANLLKRTRLIVLNLPEFDSNIDDIIFVQHLCDYFLINTKCVINIYRREKFKNEFIPGYRISKKQQRRKRPSPPRPLIINFLDSSLCTKIIEKTRSLRQTWINRDIFYKNSKKHFRRFCRLSRFEKFLIKKNLIFDMEGSKNLRISTEITDYKWKKI</sequence>
<evidence type="ECO:0000313" key="5">
    <source>
        <dbReference type="WBParaSite" id="DME_0000415101-mRNA-1"/>
    </source>
</evidence>
<accession>A0A0N4UAH5</accession>
<organism evidence="3 5">
    <name type="scientific">Dracunculus medinensis</name>
    <name type="common">Guinea worm</name>
    <dbReference type="NCBI Taxonomy" id="318479"/>
    <lineage>
        <taxon>Eukaryota</taxon>
        <taxon>Metazoa</taxon>
        <taxon>Ecdysozoa</taxon>
        <taxon>Nematoda</taxon>
        <taxon>Chromadorea</taxon>
        <taxon>Rhabditida</taxon>
        <taxon>Spirurina</taxon>
        <taxon>Dracunculoidea</taxon>
        <taxon>Dracunculidae</taxon>
        <taxon>Dracunculus</taxon>
    </lineage>
</organism>
<dbReference type="AlphaFoldDB" id="A0A0N4UAH5"/>
<protein>
    <submittedName>
        <fullName evidence="2 5">Uncharacterized protein</fullName>
    </submittedName>
</protein>
<gene>
    <name evidence="2" type="ORF">DME_LOCUS8034</name>
</gene>
<dbReference type="Proteomes" id="UP000038040">
    <property type="component" value="Unplaced"/>
</dbReference>
<reference evidence="5" key="1">
    <citation type="submission" date="2017-02" db="UniProtKB">
        <authorList>
            <consortium name="WormBaseParasite"/>
        </authorList>
    </citation>
    <scope>IDENTIFICATION</scope>
</reference>
<evidence type="ECO:0000313" key="2">
    <source>
        <dbReference type="EMBL" id="VDN58061.1"/>
    </source>
</evidence>
<keyword evidence="4" id="KW-1185">Reference proteome</keyword>
<reference evidence="2 4" key="2">
    <citation type="submission" date="2018-11" db="EMBL/GenBank/DDBJ databases">
        <authorList>
            <consortium name="Pathogen Informatics"/>
        </authorList>
    </citation>
    <scope>NUCLEOTIDE SEQUENCE [LARGE SCALE GENOMIC DNA]</scope>
</reference>
<dbReference type="WBParaSite" id="DME_0000415101-mRNA-1">
    <property type="protein sequence ID" value="DME_0000415101-mRNA-1"/>
    <property type="gene ID" value="DME_0000415101"/>
</dbReference>
<dbReference type="EMBL" id="UYYG01001165">
    <property type="protein sequence ID" value="VDN58061.1"/>
    <property type="molecule type" value="Genomic_DNA"/>
</dbReference>
<evidence type="ECO:0000256" key="1">
    <source>
        <dbReference type="SAM" id="MobiDB-lite"/>
    </source>
</evidence>
<name>A0A0N4UAH5_DRAME</name>
<feature type="region of interest" description="Disordered" evidence="1">
    <location>
        <begin position="1"/>
        <end position="27"/>
    </location>
</feature>